<comment type="caution">
    <text evidence="3">The sequence shown here is derived from an EMBL/GenBank/DDBJ whole genome shotgun (WGS) entry which is preliminary data.</text>
</comment>
<organism evidence="3 4">
    <name type="scientific">Turnera subulata</name>
    <dbReference type="NCBI Taxonomy" id="218843"/>
    <lineage>
        <taxon>Eukaryota</taxon>
        <taxon>Viridiplantae</taxon>
        <taxon>Streptophyta</taxon>
        <taxon>Embryophyta</taxon>
        <taxon>Tracheophyta</taxon>
        <taxon>Spermatophyta</taxon>
        <taxon>Magnoliopsida</taxon>
        <taxon>eudicotyledons</taxon>
        <taxon>Gunneridae</taxon>
        <taxon>Pentapetalae</taxon>
        <taxon>rosids</taxon>
        <taxon>fabids</taxon>
        <taxon>Malpighiales</taxon>
        <taxon>Passifloraceae</taxon>
        <taxon>Turnera</taxon>
    </lineage>
</organism>
<name>A0A9Q0FW42_9ROSI</name>
<reference evidence="3" key="2">
    <citation type="journal article" date="2023" name="Plants (Basel)">
        <title>Annotation of the Turnera subulata (Passifloraceae) Draft Genome Reveals the S-Locus Evolved after the Divergence of Turneroideae from Passifloroideae in a Stepwise Manner.</title>
        <authorList>
            <person name="Henning P.M."/>
            <person name="Roalson E.H."/>
            <person name="Mir W."/>
            <person name="McCubbin A.G."/>
            <person name="Shore J.S."/>
        </authorList>
    </citation>
    <scope>NUCLEOTIDE SEQUENCE</scope>
    <source>
        <strain evidence="3">F60SS</strain>
    </source>
</reference>
<dbReference type="AlphaFoldDB" id="A0A9Q0FW42"/>
<feature type="domain" description="Zinc knuckle CX2CX4HX4C" evidence="2">
    <location>
        <begin position="111"/>
        <end position="143"/>
    </location>
</feature>
<protein>
    <recommendedName>
        <fullName evidence="2">Zinc knuckle CX2CX4HX4C domain-containing protein</fullName>
    </recommendedName>
</protein>
<evidence type="ECO:0000313" key="4">
    <source>
        <dbReference type="Proteomes" id="UP001141552"/>
    </source>
</evidence>
<proteinExistence type="predicted"/>
<evidence type="ECO:0000313" key="3">
    <source>
        <dbReference type="EMBL" id="KAJ4838676.1"/>
    </source>
</evidence>
<gene>
    <name evidence="3" type="ORF">Tsubulata_003108</name>
</gene>
<dbReference type="EMBL" id="JAKUCV010003501">
    <property type="protein sequence ID" value="KAJ4838676.1"/>
    <property type="molecule type" value="Genomic_DNA"/>
</dbReference>
<feature type="region of interest" description="Disordered" evidence="1">
    <location>
        <begin position="184"/>
        <end position="219"/>
    </location>
</feature>
<keyword evidence="4" id="KW-1185">Reference proteome</keyword>
<accession>A0A9Q0FW42</accession>
<evidence type="ECO:0000259" key="2">
    <source>
        <dbReference type="Pfam" id="PF14392"/>
    </source>
</evidence>
<feature type="region of interest" description="Disordered" evidence="1">
    <location>
        <begin position="302"/>
        <end position="322"/>
    </location>
</feature>
<sequence length="322" mass="35652">MASSSSRRVIDLGGESNDSCLISPEESLGVNVARTYVVGKILDKKKVLKGSPWLVSNMHFCLKGWFPDMILSQCYEPTLEAMLGWQGFIRARIEVLTDVPLLPCVACLDPTGKEIWMRFQYERLGEICYRRSRFTHQTSRCTKPSKPGEGIERPAEDSYGPWMRAKELLGKHYPAKKQVPLEGQDEQMENGKMQDQDGDSNADITSSLPDVAGGGSVSKKRKVMEEGILSSIKENARRAHTGMMNTVAELITDLHDASPIHTSASKPSWKKMARTTKVKYQPSNLELVQAFDMVAEGRGLELEGGQQHAGDIRVPTGPLAGE</sequence>
<evidence type="ECO:0000256" key="1">
    <source>
        <dbReference type="SAM" id="MobiDB-lite"/>
    </source>
</evidence>
<dbReference type="Pfam" id="PF14392">
    <property type="entry name" value="zf-CCHC_4"/>
    <property type="match status" value="1"/>
</dbReference>
<dbReference type="InterPro" id="IPR025836">
    <property type="entry name" value="Zn_knuckle_CX2CX4HX4C"/>
</dbReference>
<dbReference type="Proteomes" id="UP001141552">
    <property type="component" value="Unassembled WGS sequence"/>
</dbReference>
<reference evidence="3" key="1">
    <citation type="submission" date="2022-02" db="EMBL/GenBank/DDBJ databases">
        <authorList>
            <person name="Henning P.M."/>
            <person name="McCubbin A.G."/>
            <person name="Shore J.S."/>
        </authorList>
    </citation>
    <scope>NUCLEOTIDE SEQUENCE</scope>
    <source>
        <strain evidence="3">F60SS</strain>
        <tissue evidence="3">Leaves</tissue>
    </source>
</reference>